<dbReference type="PANTHER" id="PTHR10272">
    <property type="entry name" value="PLATELET-ACTIVATING FACTOR ACETYLHYDROLASE"/>
    <property type="match status" value="1"/>
</dbReference>
<keyword evidence="4" id="KW-0732">Signal</keyword>
<evidence type="ECO:0000256" key="2">
    <source>
        <dbReference type="ARBA" id="ARBA00022963"/>
    </source>
</evidence>
<evidence type="ECO:0000256" key="4">
    <source>
        <dbReference type="SAM" id="SignalP"/>
    </source>
</evidence>
<feature type="signal peptide" evidence="4">
    <location>
        <begin position="1"/>
        <end position="18"/>
    </location>
</feature>
<accession>A0A1Q9B0M3</accession>
<dbReference type="GO" id="GO:0016042">
    <property type="term" value="P:lipid catabolic process"/>
    <property type="evidence" value="ECO:0007669"/>
    <property type="project" value="UniProtKB-KW"/>
</dbReference>
<dbReference type="EMBL" id="MKIP01000032">
    <property type="protein sequence ID" value="OLP61542.1"/>
    <property type="molecule type" value="Genomic_DNA"/>
</dbReference>
<keyword evidence="3" id="KW-0443">Lipid metabolism</keyword>
<dbReference type="Proteomes" id="UP000186364">
    <property type="component" value="Unassembled WGS sequence"/>
</dbReference>
<dbReference type="PANTHER" id="PTHR10272:SF0">
    <property type="entry name" value="PLATELET-ACTIVATING FACTOR ACETYLHYDROLASE"/>
    <property type="match status" value="1"/>
</dbReference>
<keyword evidence="1 5" id="KW-0378">Hydrolase</keyword>
<keyword evidence="6" id="KW-1185">Reference proteome</keyword>
<evidence type="ECO:0000313" key="6">
    <source>
        <dbReference type="Proteomes" id="UP000186364"/>
    </source>
</evidence>
<dbReference type="Gene3D" id="3.40.50.1820">
    <property type="entry name" value="alpha/beta hydrolase"/>
    <property type="match status" value="1"/>
</dbReference>
<dbReference type="PIRSF" id="PIRSF031982">
    <property type="entry name" value="UCP031982_abhydr"/>
    <property type="match status" value="1"/>
</dbReference>
<reference evidence="5 6" key="1">
    <citation type="submission" date="2016-09" db="EMBL/GenBank/DDBJ databases">
        <title>Rhizobium sp. nov., a novel species isolated from the rice rhizosphere.</title>
        <authorList>
            <person name="Zhao J."/>
            <person name="Zhang X."/>
        </authorList>
    </citation>
    <scope>NUCLEOTIDE SEQUENCE [LARGE SCALE GENOMIC DNA]</scope>
    <source>
        <strain evidence="5 6">1.7048</strain>
    </source>
</reference>
<dbReference type="InterPro" id="IPR016986">
    <property type="entry name" value="UCP031982_abhydr"/>
</dbReference>
<dbReference type="AlphaFoldDB" id="A0A1Q9B0M3"/>
<dbReference type="InterPro" id="IPR029058">
    <property type="entry name" value="AB_hydrolase_fold"/>
</dbReference>
<comment type="caution">
    <text evidence="5">The sequence shown here is derived from an EMBL/GenBank/DDBJ whole genome shotgun (WGS) entry which is preliminary data.</text>
</comment>
<proteinExistence type="predicted"/>
<dbReference type="Pfam" id="PF03403">
    <property type="entry name" value="PAF-AH_p_II"/>
    <property type="match status" value="1"/>
</dbReference>
<name>A0A1Q9B0M3_9HYPH</name>
<gene>
    <name evidence="5" type="ORF">BJF93_00410</name>
</gene>
<keyword evidence="2" id="KW-0442">Lipid degradation</keyword>
<organism evidence="5 6">
    <name type="scientific">Xaviernesmea oryzae</name>
    <dbReference type="NCBI Taxonomy" id="464029"/>
    <lineage>
        <taxon>Bacteria</taxon>
        <taxon>Pseudomonadati</taxon>
        <taxon>Pseudomonadota</taxon>
        <taxon>Alphaproteobacteria</taxon>
        <taxon>Hyphomicrobiales</taxon>
        <taxon>Rhizobiaceae</taxon>
        <taxon>Rhizobium/Agrobacterium group</taxon>
        <taxon>Xaviernesmea</taxon>
    </lineage>
</organism>
<feature type="chain" id="PRO_5013362539" evidence="4">
    <location>
        <begin position="19"/>
        <end position="352"/>
    </location>
</feature>
<dbReference type="GO" id="GO:0003847">
    <property type="term" value="F:1-alkyl-2-acetylglycerophosphocholine esterase activity"/>
    <property type="evidence" value="ECO:0007669"/>
    <property type="project" value="TreeGrafter"/>
</dbReference>
<evidence type="ECO:0000256" key="1">
    <source>
        <dbReference type="ARBA" id="ARBA00022801"/>
    </source>
</evidence>
<protein>
    <submittedName>
        <fullName evidence="5">Dienelactone hydrolase</fullName>
    </submittedName>
</protein>
<sequence length="352" mass="36240">MTATFLALLAGFALPASAAAGPSAERHQVGVSKIEAPSRERGQPLSVTVWYPAEPGGTPVLSGDNAFFDGTPAWKDAPVAAGPYPLILLSHGAGLGGTPDAMSWMAAALADQGFIVAAPTHPGNGGAHRSAEQTIKLWLRPGDVGAALEAVQATPAFAGHLAPGTIGLLGLSMGGNTALAIAGARLDSERLAGYCDDDTRNASLCQWMRMSGVDLHRMDLSQAARDNRNRRIGFVMAIDPAPVDVFDPASFKAIDVPVVLVNLGRPDALQETVRADGIAAAIAGSSYATIDDASHFSLFPTCKAGAAEQAKAQEIDEPICADGGGRARTAIHAELVEMVAKAFKQGLGSNSQ</sequence>
<evidence type="ECO:0000256" key="3">
    <source>
        <dbReference type="ARBA" id="ARBA00023098"/>
    </source>
</evidence>
<dbReference type="SUPFAM" id="SSF53474">
    <property type="entry name" value="alpha/beta-Hydrolases"/>
    <property type="match status" value="1"/>
</dbReference>
<evidence type="ECO:0000313" key="5">
    <source>
        <dbReference type="EMBL" id="OLP61542.1"/>
    </source>
</evidence>